<name>A0AAD4AN07_9GAMM</name>
<dbReference type="Pfam" id="PF07429">
    <property type="entry name" value="Glyco_transf_56"/>
    <property type="match status" value="1"/>
</dbReference>
<evidence type="ECO:0000313" key="8">
    <source>
        <dbReference type="Proteomes" id="UP000016487"/>
    </source>
</evidence>
<protein>
    <recommendedName>
        <fullName evidence="9">4-alpha-L-fucosyltransferase</fullName>
    </recommendedName>
</protein>
<reference evidence="7" key="1">
    <citation type="journal article" date="2012" name="J. Bacteriol.">
        <title>Genome sequences of type strains of seven species of the marine bacterium Pseudoalteromonas.</title>
        <authorList>
            <person name="Xie B.B."/>
            <person name="Shu Y.L."/>
            <person name="Qin Q.L."/>
            <person name="Rong J.C."/>
            <person name="Zhang X.Y."/>
            <person name="Chen X.L."/>
            <person name="Shi M."/>
            <person name="He H.L."/>
            <person name="Zhou B.C."/>
            <person name="Zhang Y.Z."/>
        </authorList>
    </citation>
    <scope>NUCLEOTIDE SEQUENCE</scope>
    <source>
        <strain evidence="7">DSM 8771</strain>
    </source>
</reference>
<dbReference type="InterPro" id="IPR009993">
    <property type="entry name" value="WecF"/>
</dbReference>
<keyword evidence="1" id="KW-1003">Cell membrane</keyword>
<evidence type="ECO:0008006" key="9">
    <source>
        <dbReference type="Google" id="ProtNLM"/>
    </source>
</evidence>
<evidence type="ECO:0000256" key="4">
    <source>
        <dbReference type="ARBA" id="ARBA00022679"/>
    </source>
</evidence>
<evidence type="ECO:0000256" key="1">
    <source>
        <dbReference type="ARBA" id="ARBA00022475"/>
    </source>
</evidence>
<keyword evidence="2" id="KW-0997">Cell inner membrane</keyword>
<dbReference type="GO" id="GO:0008417">
    <property type="term" value="F:fucosyltransferase activity"/>
    <property type="evidence" value="ECO:0007669"/>
    <property type="project" value="InterPro"/>
</dbReference>
<keyword evidence="5 6" id="KW-0472">Membrane</keyword>
<keyword evidence="6" id="KW-1133">Transmembrane helix</keyword>
<dbReference type="EMBL" id="AHBZ03000012">
    <property type="protein sequence ID" value="KAF7775473.1"/>
    <property type="molecule type" value="Genomic_DNA"/>
</dbReference>
<dbReference type="RefSeq" id="WP_010361444.1">
    <property type="nucleotide sequence ID" value="NZ_AHBZ03000012.1"/>
</dbReference>
<accession>A0AAD4AN07</accession>
<feature type="transmembrane region" description="Helical" evidence="6">
    <location>
        <begin position="83"/>
        <end position="104"/>
    </location>
</feature>
<comment type="caution">
    <text evidence="7">The sequence shown here is derived from an EMBL/GenBank/DDBJ whole genome shotgun (WGS) entry which is preliminary data.</text>
</comment>
<reference evidence="7" key="2">
    <citation type="submission" date="2015-03" db="EMBL/GenBank/DDBJ databases">
        <title>Genome sequence of Pseudoalteromonas citrea.</title>
        <authorList>
            <person name="Xie B.-B."/>
            <person name="Rong J.-C."/>
            <person name="Qin Q.-L."/>
            <person name="Zhang Y.-Z."/>
        </authorList>
    </citation>
    <scope>NUCLEOTIDE SEQUENCE</scope>
    <source>
        <strain evidence="7">DSM 8771</strain>
    </source>
</reference>
<gene>
    <name evidence="7" type="ORF">PCIT_a1671</name>
</gene>
<dbReference type="AlphaFoldDB" id="A0AAD4AN07"/>
<evidence type="ECO:0000256" key="6">
    <source>
        <dbReference type="SAM" id="Phobius"/>
    </source>
</evidence>
<evidence type="ECO:0000256" key="2">
    <source>
        <dbReference type="ARBA" id="ARBA00022519"/>
    </source>
</evidence>
<dbReference type="Proteomes" id="UP000016487">
    <property type="component" value="Unassembled WGS sequence"/>
</dbReference>
<evidence type="ECO:0000256" key="3">
    <source>
        <dbReference type="ARBA" id="ARBA00022676"/>
    </source>
</evidence>
<organism evidence="7 8">
    <name type="scientific">Pseudoalteromonas citrea</name>
    <dbReference type="NCBI Taxonomy" id="43655"/>
    <lineage>
        <taxon>Bacteria</taxon>
        <taxon>Pseudomonadati</taxon>
        <taxon>Pseudomonadota</taxon>
        <taxon>Gammaproteobacteria</taxon>
        <taxon>Alteromonadales</taxon>
        <taxon>Pseudoalteromonadaceae</taxon>
        <taxon>Pseudoalteromonas</taxon>
    </lineage>
</organism>
<keyword evidence="3" id="KW-0328">Glycosyltransferase</keyword>
<keyword evidence="4" id="KW-0808">Transferase</keyword>
<evidence type="ECO:0000313" key="7">
    <source>
        <dbReference type="EMBL" id="KAF7775473.1"/>
    </source>
</evidence>
<sequence length="379" mass="43526">MKNILHLMTKLPDKYNSKYVEFANHALPDYNHTFICLVSGSGLDESLNQLNSVNIINLNNRGKLVKWIDVCKLLTSKQYDLNIFHGLFYTGPFLIFLAAIFRVFSIGEKTLWMTWGGDIYYFQNRAKTFSGWLNEQFRKSIIKRFSFISSPIKGEVDLVKLTYKSNAIEFSTLYPNPLPYLDITAEHSVIVQDEKVHLMIGNSADPQNNHLAILEQISHLRGSVKVTCVLSYANVDSCYTEAVIKQGEALFSDDFYPIRDFMAPDDYSQLLSGVDIAIYYHNRQQAMGNIYQFLYLGKSVFVRSDTLSNQHLKLLGFRVCDSEKLSQVSIAELQALKQDSYERKIENQGIINEYCSDRVAKKLWDEALLYIFALLKKSD</sequence>
<evidence type="ECO:0000256" key="5">
    <source>
        <dbReference type="ARBA" id="ARBA00023136"/>
    </source>
</evidence>
<keyword evidence="6" id="KW-0812">Transmembrane</keyword>
<proteinExistence type="predicted"/>
<dbReference type="SUPFAM" id="SSF53756">
    <property type="entry name" value="UDP-Glycosyltransferase/glycogen phosphorylase"/>
    <property type="match status" value="1"/>
</dbReference>
<dbReference type="GO" id="GO:0009246">
    <property type="term" value="P:enterobacterial common antigen biosynthetic process"/>
    <property type="evidence" value="ECO:0007669"/>
    <property type="project" value="InterPro"/>
</dbReference>